<dbReference type="InterPro" id="IPR000477">
    <property type="entry name" value="RT_dom"/>
</dbReference>
<comment type="caution">
    <text evidence="2">The sequence shown here is derived from an EMBL/GenBank/DDBJ whole genome shotgun (WGS) entry which is preliminary data.</text>
</comment>
<dbReference type="Gene3D" id="2.40.70.10">
    <property type="entry name" value="Acid Proteases"/>
    <property type="match status" value="1"/>
</dbReference>
<dbReference type="InterPro" id="IPR021109">
    <property type="entry name" value="Peptidase_aspartic_dom_sf"/>
</dbReference>
<evidence type="ECO:0000313" key="3">
    <source>
        <dbReference type="Proteomes" id="UP000765509"/>
    </source>
</evidence>
<proteinExistence type="predicted"/>
<accession>A0A9Q3EJH6</accession>
<keyword evidence="3" id="KW-1185">Reference proteome</keyword>
<feature type="domain" description="Reverse transcriptase" evidence="1">
    <location>
        <begin position="249"/>
        <end position="332"/>
    </location>
</feature>
<dbReference type="CDD" id="cd01647">
    <property type="entry name" value="RT_LTR"/>
    <property type="match status" value="1"/>
</dbReference>
<dbReference type="Pfam" id="PF00078">
    <property type="entry name" value="RVT_1"/>
    <property type="match status" value="1"/>
</dbReference>
<sequence length="334" mass="37870">MVELPSFPSFEWDFLVIDTPKGEDLILGFDFLNHFNPYIDWRQGLITFNSDHKDYYDPSKSFSNDFSSAKSCAALVGDSRTPSFPSSVHIPSLNSHQSLLSSRDEVFKEIQDVGEDNSVSSLHLFFGNMDLPPSSYHDSLEELWDEEEEPEEIETVMKVVPSAYHQYLDVFSKVKAEKLSPHRACDHHIELEGSLPPVGVIYVLSKQESDKLRAYISENVEKGFIWKSSSSTGAHIVFVKKKDSGVCFCVDYCKLDAVTRKKKYPVPPMNKILTVFNGSSILSKIDLYGAYNLPRIKEGDEHLIAFRTKYGSYEYLVMPFGLTNAPSSFQRSLL</sequence>
<dbReference type="InterPro" id="IPR053134">
    <property type="entry name" value="RNA-dir_DNA_polymerase"/>
</dbReference>
<dbReference type="AlphaFoldDB" id="A0A9Q3EJH6"/>
<dbReference type="InterPro" id="IPR043128">
    <property type="entry name" value="Rev_trsase/Diguanyl_cyclase"/>
</dbReference>
<reference evidence="2" key="1">
    <citation type="submission" date="2021-03" db="EMBL/GenBank/DDBJ databases">
        <title>Draft genome sequence of rust myrtle Austropuccinia psidii MF-1, a brazilian biotype.</title>
        <authorList>
            <person name="Quecine M.C."/>
            <person name="Pachon D.M.R."/>
            <person name="Bonatelli M.L."/>
            <person name="Correr F.H."/>
            <person name="Franceschini L.M."/>
            <person name="Leite T.F."/>
            <person name="Margarido G.R.A."/>
            <person name="Almeida C.A."/>
            <person name="Ferrarezi J.A."/>
            <person name="Labate C.A."/>
        </authorList>
    </citation>
    <scope>NUCLEOTIDE SEQUENCE</scope>
    <source>
        <strain evidence="2">MF-1</strain>
    </source>
</reference>
<organism evidence="2 3">
    <name type="scientific">Austropuccinia psidii MF-1</name>
    <dbReference type="NCBI Taxonomy" id="1389203"/>
    <lineage>
        <taxon>Eukaryota</taxon>
        <taxon>Fungi</taxon>
        <taxon>Dikarya</taxon>
        <taxon>Basidiomycota</taxon>
        <taxon>Pucciniomycotina</taxon>
        <taxon>Pucciniomycetes</taxon>
        <taxon>Pucciniales</taxon>
        <taxon>Sphaerophragmiaceae</taxon>
        <taxon>Austropuccinia</taxon>
    </lineage>
</organism>
<dbReference type="PANTHER" id="PTHR24559">
    <property type="entry name" value="TRANSPOSON TY3-I GAG-POL POLYPROTEIN"/>
    <property type="match status" value="1"/>
</dbReference>
<dbReference type="InterPro" id="IPR043502">
    <property type="entry name" value="DNA/RNA_pol_sf"/>
</dbReference>
<dbReference type="Gene3D" id="3.30.70.270">
    <property type="match status" value="1"/>
</dbReference>
<dbReference type="PANTHER" id="PTHR24559:SF440">
    <property type="entry name" value="RIBONUCLEASE H"/>
    <property type="match status" value="1"/>
</dbReference>
<evidence type="ECO:0000313" key="2">
    <source>
        <dbReference type="EMBL" id="MBW0522389.1"/>
    </source>
</evidence>
<dbReference type="SUPFAM" id="SSF56672">
    <property type="entry name" value="DNA/RNA polymerases"/>
    <property type="match status" value="1"/>
</dbReference>
<dbReference type="Gene3D" id="3.10.10.10">
    <property type="entry name" value="HIV Type 1 Reverse Transcriptase, subunit A, domain 1"/>
    <property type="match status" value="1"/>
</dbReference>
<evidence type="ECO:0000259" key="1">
    <source>
        <dbReference type="Pfam" id="PF00078"/>
    </source>
</evidence>
<dbReference type="EMBL" id="AVOT02029523">
    <property type="protein sequence ID" value="MBW0522389.1"/>
    <property type="molecule type" value="Genomic_DNA"/>
</dbReference>
<dbReference type="Proteomes" id="UP000765509">
    <property type="component" value="Unassembled WGS sequence"/>
</dbReference>
<dbReference type="OrthoDB" id="2431547at2759"/>
<name>A0A9Q3EJH6_9BASI</name>
<protein>
    <recommendedName>
        <fullName evidence="1">Reverse transcriptase domain-containing protein</fullName>
    </recommendedName>
</protein>
<gene>
    <name evidence="2" type="ORF">O181_062104</name>
</gene>